<keyword evidence="7" id="KW-0325">Glycoprotein</keyword>
<proteinExistence type="inferred from homology"/>
<keyword evidence="5 8" id="KW-1133">Transmembrane helix</keyword>
<dbReference type="Pfam" id="PF13517">
    <property type="entry name" value="FG-GAP_3"/>
    <property type="match status" value="2"/>
</dbReference>
<organism evidence="10 11">
    <name type="scientific">Cyclocybe aegerita</name>
    <name type="common">Black poplar mushroom</name>
    <name type="synonym">Agrocybe aegerita</name>
    <dbReference type="NCBI Taxonomy" id="1973307"/>
    <lineage>
        <taxon>Eukaryota</taxon>
        <taxon>Fungi</taxon>
        <taxon>Dikarya</taxon>
        <taxon>Basidiomycota</taxon>
        <taxon>Agaricomycotina</taxon>
        <taxon>Agaricomycetes</taxon>
        <taxon>Agaricomycetidae</taxon>
        <taxon>Agaricales</taxon>
        <taxon>Agaricineae</taxon>
        <taxon>Bolbitiaceae</taxon>
        <taxon>Cyclocybe</taxon>
    </lineage>
</organism>
<dbReference type="PANTHER" id="PTHR13412:SF0">
    <property type="entry name" value="T-CELL IMMUNOMODULATORY PROTEIN"/>
    <property type="match status" value="1"/>
</dbReference>
<reference evidence="10 11" key="1">
    <citation type="submission" date="2020-01" db="EMBL/GenBank/DDBJ databases">
        <authorList>
            <person name="Gupta K D."/>
        </authorList>
    </citation>
    <scope>NUCLEOTIDE SEQUENCE [LARGE SCALE GENOMIC DNA]</scope>
</reference>
<keyword evidence="4" id="KW-0732">Signal</keyword>
<evidence type="ECO:0000313" key="10">
    <source>
        <dbReference type="EMBL" id="CAA7265276.1"/>
    </source>
</evidence>
<dbReference type="SUPFAM" id="SSF69318">
    <property type="entry name" value="Integrin alpha N-terminal domain"/>
    <property type="match status" value="2"/>
</dbReference>
<evidence type="ECO:0000259" key="9">
    <source>
        <dbReference type="Pfam" id="PF23122"/>
    </source>
</evidence>
<gene>
    <name evidence="10" type="ORF">AAE3_LOCUS7679</name>
</gene>
<accession>A0A8S0WTL0</accession>
<keyword evidence="6 8" id="KW-0472">Membrane</keyword>
<evidence type="ECO:0000313" key="11">
    <source>
        <dbReference type="Proteomes" id="UP000467700"/>
    </source>
</evidence>
<comment type="subcellular location">
    <subcellularLocation>
        <location evidence="1">Membrane</location>
        <topology evidence="1">Single-pass type I membrane protein</topology>
    </subcellularLocation>
</comment>
<evidence type="ECO:0000256" key="4">
    <source>
        <dbReference type="ARBA" id="ARBA00022729"/>
    </source>
</evidence>
<evidence type="ECO:0000256" key="7">
    <source>
        <dbReference type="ARBA" id="ARBA00023180"/>
    </source>
</evidence>
<keyword evidence="3 8" id="KW-0812">Transmembrane</keyword>
<dbReference type="InterPro" id="IPR024881">
    <property type="entry name" value="Tip"/>
</dbReference>
<comment type="similarity">
    <text evidence="2">Belongs to the TIP family.</text>
</comment>
<sequence length="737" mass="80828">MAPKLRMDLSERSWFWRNPVSAPPPLSDLASSHPNKVIVTARCDSENTTDVLFSFTTATTMYLRRPERRRKLTTTSCIVAALTLATPGLAIWPFPPKRFTGNSLINAGSMGLKDGGRVVAFGDFDGNQLLDVLVLGSDQQTLTVYYWNHESFSFGNPTTLKHPRKITNVVPGDFTHSGKLDLLIMSQGQSSDQLDLTVYPSLVGDGFDASNAQTLPSSTLAQPIPIDIDGDMKIDLLGITPSSKDSPDSLYQIWKNVWDDSASTPTLFQMEDAPFHGKQCTLANPHSNGVVDLDGDCLADVFLVCEDGRGHKSHQIWINKKDQGFILSQESPLPAGTQSISFADIDRDGTIDLIFPTCSNVSPSTGVGSDCYINIAYNQQLPLCTSTTDSGLRKGVRVCRRPEDLCIADPNFKFDLSPRSDNDAFVRFPVSSLFPSSSLLVLDTTFSPSIPVALKLGDADLDGFPDLLVITASGRDHTPHLVFSVPCAAGVAGCSSGGKGRRGWKVANKGVEALEAVKDARSVSFLDMDEDGTLDILVQRVGDNKQGSFLFVQNNFYYDAFFLKAIVLNGACDNGWCYTQNGSAKYHPFGVSYSGATYKYTVLDTSGHRSAAQVGQLPQTSYHSLQTPYSFFGLGRTNNYIENLFVGTTLHTDDHYINMEGVIPNSKVVILPSTKEGEAWKEELFLRPGEWIPWVTVTVVSGTFLLAIIVFVLHLNEKREDELERRRASHHINFDAL</sequence>
<feature type="transmembrane region" description="Helical" evidence="8">
    <location>
        <begin position="691"/>
        <end position="715"/>
    </location>
</feature>
<dbReference type="Pfam" id="PF23122">
    <property type="entry name" value="C2_ITFG1"/>
    <property type="match status" value="1"/>
</dbReference>
<dbReference type="OrthoDB" id="10022113at2759"/>
<feature type="transmembrane region" description="Helical" evidence="8">
    <location>
        <begin position="72"/>
        <end position="94"/>
    </location>
</feature>
<dbReference type="InterPro" id="IPR028994">
    <property type="entry name" value="Integrin_alpha_N"/>
</dbReference>
<name>A0A8S0WTL0_CYCAE</name>
<dbReference type="EMBL" id="CACVBS010000048">
    <property type="protein sequence ID" value="CAA7265276.1"/>
    <property type="molecule type" value="Genomic_DNA"/>
</dbReference>
<dbReference type="InterPro" id="IPR057089">
    <property type="entry name" value="C2_TIP"/>
</dbReference>
<dbReference type="Proteomes" id="UP000467700">
    <property type="component" value="Unassembled WGS sequence"/>
</dbReference>
<comment type="caution">
    <text evidence="10">The sequence shown here is derived from an EMBL/GenBank/DDBJ whole genome shotgun (WGS) entry which is preliminary data.</text>
</comment>
<feature type="domain" description="T-cell immunomodulatory protein TIP C2" evidence="9">
    <location>
        <begin position="588"/>
        <end position="685"/>
    </location>
</feature>
<evidence type="ECO:0000256" key="1">
    <source>
        <dbReference type="ARBA" id="ARBA00004479"/>
    </source>
</evidence>
<evidence type="ECO:0000256" key="3">
    <source>
        <dbReference type="ARBA" id="ARBA00022692"/>
    </source>
</evidence>
<evidence type="ECO:0000256" key="2">
    <source>
        <dbReference type="ARBA" id="ARBA00006496"/>
    </source>
</evidence>
<evidence type="ECO:0000256" key="5">
    <source>
        <dbReference type="ARBA" id="ARBA00022989"/>
    </source>
</evidence>
<dbReference type="AlphaFoldDB" id="A0A8S0WTL0"/>
<dbReference type="PANTHER" id="PTHR13412">
    <property type="entry name" value="T-CELL IMMUNOMODULATORY PROTEIN HOMOLOG"/>
    <property type="match status" value="1"/>
</dbReference>
<dbReference type="InterPro" id="IPR013517">
    <property type="entry name" value="FG-GAP"/>
</dbReference>
<evidence type="ECO:0000256" key="6">
    <source>
        <dbReference type="ARBA" id="ARBA00023136"/>
    </source>
</evidence>
<protein>
    <recommendedName>
        <fullName evidence="9">T-cell immunomodulatory protein TIP C2 domain-containing protein</fullName>
    </recommendedName>
</protein>
<keyword evidence="11" id="KW-1185">Reference proteome</keyword>
<evidence type="ECO:0000256" key="8">
    <source>
        <dbReference type="SAM" id="Phobius"/>
    </source>
</evidence>
<dbReference type="GO" id="GO:0005886">
    <property type="term" value="C:plasma membrane"/>
    <property type="evidence" value="ECO:0007669"/>
    <property type="project" value="TreeGrafter"/>
</dbReference>